<dbReference type="Pfam" id="PF04471">
    <property type="entry name" value="Mrr_cat"/>
    <property type="match status" value="1"/>
</dbReference>
<evidence type="ECO:0000313" key="2">
    <source>
        <dbReference type="EMBL" id="MFC7605201.1"/>
    </source>
</evidence>
<dbReference type="InterPro" id="IPR011335">
    <property type="entry name" value="Restrct_endonuc-II-like"/>
</dbReference>
<dbReference type="Proteomes" id="UP001596514">
    <property type="component" value="Unassembled WGS sequence"/>
</dbReference>
<gene>
    <name evidence="2" type="ORF">ACFQVD_34355</name>
</gene>
<keyword evidence="3" id="KW-1185">Reference proteome</keyword>
<keyword evidence="2" id="KW-0255">Endonuclease</keyword>
<sequence>MPDNSSSADKQRRGNQFEQVLYMMFAAAGMQPRTRYRPTGEEIDGSFLHHGRPTLLEAKWTRDPVPASTLYQFRGKVDGKLIGTLGVFISMAGYSNDAVDALVAGKTLNLILFDGSDMRKVARPNGVGIEKALNFKLRAAAEEGTPYVPLPDPAAQTLTSQKLIVIVEGHYDARIISILARKYYAEKMISVIPAMGRLNLPLVAQVQLNHFPEAKEIVIIADGDGMPAEVRLDLERAISPAVTTQGPRITLVILEPDLETALGLILPGERRRPEPPKVAERLLELDLWRLAESNPELARLFHALKLLED</sequence>
<dbReference type="RefSeq" id="WP_343963285.1">
    <property type="nucleotide sequence ID" value="NZ_BAAAGK010000016.1"/>
</dbReference>
<dbReference type="CDD" id="cd00188">
    <property type="entry name" value="TOPRIM"/>
    <property type="match status" value="1"/>
</dbReference>
<name>A0ABW2TAG3_9ACTN</name>
<evidence type="ECO:0000313" key="3">
    <source>
        <dbReference type="Proteomes" id="UP001596514"/>
    </source>
</evidence>
<dbReference type="GO" id="GO:0016787">
    <property type="term" value="F:hydrolase activity"/>
    <property type="evidence" value="ECO:0007669"/>
    <property type="project" value="UniProtKB-KW"/>
</dbReference>
<reference evidence="3" key="1">
    <citation type="journal article" date="2019" name="Int. J. Syst. Evol. Microbiol.">
        <title>The Global Catalogue of Microorganisms (GCM) 10K type strain sequencing project: providing services to taxonomists for standard genome sequencing and annotation.</title>
        <authorList>
            <consortium name="The Broad Institute Genomics Platform"/>
            <consortium name="The Broad Institute Genome Sequencing Center for Infectious Disease"/>
            <person name="Wu L."/>
            <person name="Ma J."/>
        </authorList>
    </citation>
    <scope>NUCLEOTIDE SEQUENCE [LARGE SCALE GENOMIC DNA]</scope>
    <source>
        <strain evidence="3">JCM 10083</strain>
    </source>
</reference>
<dbReference type="EMBL" id="JBHTEE010000001">
    <property type="protein sequence ID" value="MFC7605201.1"/>
    <property type="molecule type" value="Genomic_DNA"/>
</dbReference>
<keyword evidence="2" id="KW-0540">Nuclease</keyword>
<dbReference type="SUPFAM" id="SSF52980">
    <property type="entry name" value="Restriction endonuclease-like"/>
    <property type="match status" value="1"/>
</dbReference>
<accession>A0ABW2TAG3</accession>
<feature type="domain" description="Restriction endonuclease type IV Mrr" evidence="1">
    <location>
        <begin position="14"/>
        <end position="119"/>
    </location>
</feature>
<dbReference type="InterPro" id="IPR007560">
    <property type="entry name" value="Restrct_endonuc_IV_Mrr"/>
</dbReference>
<organism evidence="2 3">
    <name type="scientific">Streptosporangium amethystogenes subsp. fukuiense</name>
    <dbReference type="NCBI Taxonomy" id="698418"/>
    <lineage>
        <taxon>Bacteria</taxon>
        <taxon>Bacillati</taxon>
        <taxon>Actinomycetota</taxon>
        <taxon>Actinomycetes</taxon>
        <taxon>Streptosporangiales</taxon>
        <taxon>Streptosporangiaceae</taxon>
        <taxon>Streptosporangium</taxon>
    </lineage>
</organism>
<dbReference type="EC" id="3.1.21.-" evidence="2"/>
<proteinExistence type="predicted"/>
<comment type="caution">
    <text evidence="2">The sequence shown here is derived from an EMBL/GenBank/DDBJ whole genome shotgun (WGS) entry which is preliminary data.</text>
</comment>
<protein>
    <submittedName>
        <fullName evidence="2">Restriction endonuclease</fullName>
        <ecNumber evidence="2">3.1.21.-</ecNumber>
    </submittedName>
</protein>
<keyword evidence="2" id="KW-0378">Hydrolase</keyword>
<evidence type="ECO:0000259" key="1">
    <source>
        <dbReference type="Pfam" id="PF04471"/>
    </source>
</evidence>
<dbReference type="GO" id="GO:0004519">
    <property type="term" value="F:endonuclease activity"/>
    <property type="evidence" value="ECO:0007669"/>
    <property type="project" value="UniProtKB-KW"/>
</dbReference>